<dbReference type="PANTHER" id="PTHR44757">
    <property type="entry name" value="DIGUANYLATE CYCLASE DGCP"/>
    <property type="match status" value="1"/>
</dbReference>
<dbReference type="CDD" id="cd01948">
    <property type="entry name" value="EAL"/>
    <property type="match status" value="1"/>
</dbReference>
<dbReference type="PROSITE" id="PS50887">
    <property type="entry name" value="GGDEF"/>
    <property type="match status" value="1"/>
</dbReference>
<dbReference type="InterPro" id="IPR043128">
    <property type="entry name" value="Rev_trsase/Diguanyl_cyclase"/>
</dbReference>
<name>A0A0F0CP56_9BACT</name>
<evidence type="ECO:0000313" key="15">
    <source>
        <dbReference type="Proteomes" id="UP000033428"/>
    </source>
</evidence>
<dbReference type="GO" id="GO:0000166">
    <property type="term" value="F:nucleotide binding"/>
    <property type="evidence" value="ECO:0007669"/>
    <property type="project" value="UniProtKB-KW"/>
</dbReference>
<dbReference type="CDD" id="cd01949">
    <property type="entry name" value="GGDEF"/>
    <property type="match status" value="1"/>
</dbReference>
<dbReference type="GO" id="GO:0016740">
    <property type="term" value="F:transferase activity"/>
    <property type="evidence" value="ECO:0007669"/>
    <property type="project" value="UniProtKB-KW"/>
</dbReference>
<evidence type="ECO:0000259" key="12">
    <source>
        <dbReference type="PROSITE" id="PS50883"/>
    </source>
</evidence>
<dbReference type="PANTHER" id="PTHR44757:SF2">
    <property type="entry name" value="BIOFILM ARCHITECTURE MAINTENANCE PROTEIN MBAA"/>
    <property type="match status" value="1"/>
</dbReference>
<feature type="domain" description="PAC" evidence="11">
    <location>
        <begin position="1303"/>
        <end position="1355"/>
    </location>
</feature>
<reference evidence="14 15" key="1">
    <citation type="submission" date="2015-02" db="EMBL/GenBank/DDBJ databases">
        <title>Single-cell genomics of uncultivated deep-branching MTB reveals a conserved set of magnetosome genes.</title>
        <authorList>
            <person name="Kolinko S."/>
            <person name="Richter M."/>
            <person name="Glockner F.O."/>
            <person name="Brachmann A."/>
            <person name="Schuler D."/>
        </authorList>
    </citation>
    <scope>NUCLEOTIDE SEQUENCE [LARGE SCALE GENOMIC DNA]</scope>
    <source>
        <strain evidence="14">SKK-01</strain>
    </source>
</reference>
<feature type="domain" description="EAL" evidence="12">
    <location>
        <begin position="1556"/>
        <end position="1812"/>
    </location>
</feature>
<dbReference type="Gene3D" id="3.30.70.270">
    <property type="match status" value="1"/>
</dbReference>
<dbReference type="SMART" id="SM00267">
    <property type="entry name" value="GGDEF"/>
    <property type="match status" value="1"/>
</dbReference>
<dbReference type="PROSITE" id="PS50883">
    <property type="entry name" value="EAL"/>
    <property type="match status" value="1"/>
</dbReference>
<keyword evidence="3" id="KW-0997">Cell inner membrane</keyword>
<keyword evidence="6" id="KW-0677">Repeat</keyword>
<dbReference type="SMART" id="SM00091">
    <property type="entry name" value="PAS"/>
    <property type="match status" value="6"/>
</dbReference>
<sequence length="2025" mass="233285">MNIILFVRKLAAIFIVFLLVLENNNLAYSQNMSSYLRDASNIIPTSRVAPTVDVINNPIEKEYIVTGNPADRKILADEFKEEFALLYLSKVMGWALKLGIGESGVKEMLAKHFSANEMVKIKTNLVKVQDGFIYIAFENNEGTISNLVFSLPEAEKNTDITIPPKHIQVSIKTFDGDIDFLQGKDKYDIDEQKKGIRYLDYFYRLSTYVDKPGVNNDDLWRKAMELFPTVWKNSYGISAKVDIAGNGAFVTKDFSSEGWSYSAEIVINNKRFGVITIYRSDEKKENVENKGDIALIDMFALHFGKLAEKIQIKNKFENQYDFLMTVLEALPYSFYVVDVKNYKIVYANSASGIDKVLGEITCHSLTHKSKEPCGSKEHLCPLEEILKTKQHVAVSHVHYDVNGKPRNMEVHAYPIFDENGKITHMIEYSIDITERKKQEEVIRSSEEWSSLAMEAANVARFEIELSDPSNPNLICGDDFKRLIGINKKVVCEDFLEEFIERIHPTERVSFREELNSVIQYGYKLKKELRVKTVDNSYNYIIISGKIFNHSIYRADSRVLVGIIQDVSEQKEIEEKLRQSEERYALAQDASNSGSWDWDIVTGRLFWTKKIYEVFGFTGKYEGQFKMTYKAFFDIIHPDDIAFVKKEVDNALAGTKEYDIRHRILWPDGKTIRWVSEKGKVFRDKEGKANRMVGMVQDITEQVENEEKIKHAAKEWRKTFDSIEDMIFILDKDRTIIRANKSFYDSIGATPVLTVGKKCHEIMHDTNSMGVDCPFKAMMKYKKTVTTEVFEPKFNKWFLITVSPILNETGGIIGAIHIAKDLTEIKKIEKEVVEKDKRIRDIFSAARGVALILTDISGDEPIIKEFSVGAELMFGYKEGEIANKKFLDNNLSEDMKFFFGQIDSNHYGSTINVSHNEIKLKKRNGEEFFVLVFSYPITDSYGRLTGILDVITDITNLKQAEKFLQESERRFRNLVTNIPGAVYQRGVREKWPLEFISDKIFNISGYKAKDFVEGKIKYEEIIHPFHVKKYKNVLVNAVISRQPYVIEYRIKNSNGEYVWVEERGQSACNNGDDEICWIDAVIIDINVRKKIEIENDELRKKLEKRMREINYRDQVGAILNDLEETTDLKLEKIVKMFPHVWEQYQNIGARISLIDNDKREKIFTGENLVKGSWKPVKKVPIKLNDEIIGGVEVFFSAHVEMNFSNEKMRILEYTAEKLSNYFNRRKREDDKENFKNIFLENPLPMHILDSLGRIIDVNNKELELFGYTREEMVGKEIFDFIAREERESAKARFLDKLSKNGSIKKIPRIYVRKDGTKFIGMANDSLVKDANDKVIEVRTILEDVTEREEEREHEKYKATHDTGLTGLPNRSLLYERLDTVIARIGRHRNGEKVAVLFFDLNSFKKVNDTIGHDAGDKVLKYIADLFSKEVREVDTFARLGGDEFVVVLTEVKDEKDVKNFIEKRLIKAIKDNPFEFGKEYEGIIPPVSFSMGVSFYSYGDNGGQTVSDKRENLLKKADVALYSVKEIKEKGIKEKTWWGDTLYAVFNDTMQARFEEEKQFENDFKMVLEKNQLELNYSPRFNLKGDFSGLEIELKWNHPEKGHICYAGFMNMMKKFNMEMPIMKWMLEDLFRQRDEWLKKGLDIPIVIPFKNELFKHVNFIKQFGEVVSRSPNMYKNIEIELSEESINEDKLYVNRVMRQLNNEFNVKFSISGFGTGHFSIKDLKSLPISSIKLDKRIIENMFKNKDDESVVSATINMANTLGVKVLMENISTGQEEKFMLDSEQATQGIIGGYSVKFPVKGGQVISIFGNIFSKHIKDVSIDLTIDKEKKYAESFKDTIFLKALEKARKNENIIIGIDTSWIPKAYIQPLLNKLNYFAVSKGFHNVVIERADGTALAGVLDDIVKKRKASLSSVIIIGSGKVLNDDAFSSFRAENNVSSGAFFAIVDYGKDWEKLKDNDYIRLLEILEISLKLAFGEMVSARKHPAIDIKKMSSRECVLIPLIEPADETLLRDIYKAEKNAIMAA</sequence>
<evidence type="ECO:0000256" key="5">
    <source>
        <dbReference type="ARBA" id="ARBA00022692"/>
    </source>
</evidence>
<feature type="domain" description="PAS" evidence="10">
    <location>
        <begin position="1229"/>
        <end position="1300"/>
    </location>
</feature>
<feature type="domain" description="PAC" evidence="11">
    <location>
        <begin position="778"/>
        <end position="833"/>
    </location>
</feature>
<feature type="domain" description="PAS" evidence="10">
    <location>
        <begin position="711"/>
        <end position="763"/>
    </location>
</feature>
<dbReference type="InterPro" id="IPR052155">
    <property type="entry name" value="Biofilm_reg_signaling"/>
</dbReference>
<evidence type="ECO:0000256" key="8">
    <source>
        <dbReference type="ARBA" id="ARBA00022989"/>
    </source>
</evidence>
<dbReference type="InterPro" id="IPR001633">
    <property type="entry name" value="EAL_dom"/>
</dbReference>
<feature type="domain" description="PAC" evidence="11">
    <location>
        <begin position="657"/>
        <end position="710"/>
    </location>
</feature>
<dbReference type="GO" id="GO:0005886">
    <property type="term" value="C:plasma membrane"/>
    <property type="evidence" value="ECO:0007669"/>
    <property type="project" value="UniProtKB-SubCell"/>
</dbReference>
<dbReference type="Pfam" id="PF13426">
    <property type="entry name" value="PAS_9"/>
    <property type="match status" value="2"/>
</dbReference>
<dbReference type="SUPFAM" id="SSF141868">
    <property type="entry name" value="EAL domain-like"/>
    <property type="match status" value="1"/>
</dbReference>
<dbReference type="InterPro" id="IPR035965">
    <property type="entry name" value="PAS-like_dom_sf"/>
</dbReference>
<dbReference type="Pfam" id="PF08448">
    <property type="entry name" value="PAS_4"/>
    <property type="match status" value="2"/>
</dbReference>
<feature type="domain" description="PAC" evidence="11">
    <location>
        <begin position="524"/>
        <end position="578"/>
    </location>
</feature>
<dbReference type="Gene3D" id="2.10.70.100">
    <property type="match status" value="1"/>
</dbReference>
<dbReference type="EMBL" id="JYNY01000221">
    <property type="protein sequence ID" value="KJJ85128.1"/>
    <property type="molecule type" value="Genomic_DNA"/>
</dbReference>
<dbReference type="InterPro" id="IPR013655">
    <property type="entry name" value="PAS_fold_3"/>
</dbReference>
<dbReference type="InterPro" id="IPR029787">
    <property type="entry name" value="Nucleotide_cyclase"/>
</dbReference>
<proteinExistence type="predicted"/>
<keyword evidence="2" id="KW-1003">Cell membrane</keyword>
<keyword evidence="5" id="KW-0812">Transmembrane</keyword>
<evidence type="ECO:0000256" key="2">
    <source>
        <dbReference type="ARBA" id="ARBA00022475"/>
    </source>
</evidence>
<keyword evidence="15" id="KW-1185">Reference proteome</keyword>
<dbReference type="SMART" id="SM00086">
    <property type="entry name" value="PAC"/>
    <property type="match status" value="7"/>
</dbReference>
<evidence type="ECO:0000256" key="9">
    <source>
        <dbReference type="ARBA" id="ARBA00023136"/>
    </source>
</evidence>
<dbReference type="InterPro" id="IPR000700">
    <property type="entry name" value="PAS-assoc_C"/>
</dbReference>
<dbReference type="InterPro" id="IPR013656">
    <property type="entry name" value="PAS_4"/>
</dbReference>
<evidence type="ECO:0000256" key="3">
    <source>
        <dbReference type="ARBA" id="ARBA00022519"/>
    </source>
</evidence>
<dbReference type="NCBIfam" id="TIGR00229">
    <property type="entry name" value="sensory_box"/>
    <property type="match status" value="5"/>
</dbReference>
<keyword evidence="7" id="KW-0547">Nucleotide-binding</keyword>
<dbReference type="Pfam" id="PF00563">
    <property type="entry name" value="EAL"/>
    <property type="match status" value="1"/>
</dbReference>
<dbReference type="PROSITE" id="PS50112">
    <property type="entry name" value="PAS"/>
    <property type="match status" value="3"/>
</dbReference>
<dbReference type="InterPro" id="IPR000160">
    <property type="entry name" value="GGDEF_dom"/>
</dbReference>
<dbReference type="SUPFAM" id="SSF55785">
    <property type="entry name" value="PYP-like sensor domain (PAS domain)"/>
    <property type="match status" value="7"/>
</dbReference>
<evidence type="ECO:0000256" key="4">
    <source>
        <dbReference type="ARBA" id="ARBA00022679"/>
    </source>
</evidence>
<dbReference type="CDD" id="cd00130">
    <property type="entry name" value="PAS"/>
    <property type="match status" value="4"/>
</dbReference>
<protein>
    <submittedName>
        <fullName evidence="14">PAS/PAC and GAF sensor-containing diguanylate cyclase/phosphodiesterase</fullName>
    </submittedName>
</protein>
<evidence type="ECO:0000256" key="6">
    <source>
        <dbReference type="ARBA" id="ARBA00022737"/>
    </source>
</evidence>
<keyword evidence="8" id="KW-1133">Transmembrane helix</keyword>
<dbReference type="Gene3D" id="3.30.450.20">
    <property type="entry name" value="PAS domain"/>
    <property type="match status" value="7"/>
</dbReference>
<evidence type="ECO:0000259" key="11">
    <source>
        <dbReference type="PROSITE" id="PS50113"/>
    </source>
</evidence>
<keyword evidence="9" id="KW-0472">Membrane</keyword>
<evidence type="ECO:0000259" key="10">
    <source>
        <dbReference type="PROSITE" id="PS50112"/>
    </source>
</evidence>
<feature type="domain" description="GGDEF" evidence="13">
    <location>
        <begin position="1390"/>
        <end position="1547"/>
    </location>
</feature>
<organism evidence="14 15">
    <name type="scientific">Candidatus Omnitrophus magneticus</name>
    <dbReference type="NCBI Taxonomy" id="1609969"/>
    <lineage>
        <taxon>Bacteria</taxon>
        <taxon>Pseudomonadati</taxon>
        <taxon>Candidatus Omnitrophota</taxon>
        <taxon>Candidatus Omnitrophus</taxon>
    </lineage>
</organism>
<dbReference type="InterPro" id="IPR001610">
    <property type="entry name" value="PAC"/>
</dbReference>
<feature type="domain" description="PAC" evidence="11">
    <location>
        <begin position="390"/>
        <end position="444"/>
    </location>
</feature>
<comment type="subcellular location">
    <subcellularLocation>
        <location evidence="1">Cell inner membrane</location>
        <topology evidence="1">Multi-pass membrane protein</topology>
    </subcellularLocation>
</comment>
<dbReference type="InterPro" id="IPR000014">
    <property type="entry name" value="PAS"/>
</dbReference>
<evidence type="ECO:0000313" key="14">
    <source>
        <dbReference type="EMBL" id="KJJ85128.1"/>
    </source>
</evidence>
<gene>
    <name evidence="14" type="ORF">OMAG_001020</name>
</gene>
<evidence type="ECO:0000256" key="1">
    <source>
        <dbReference type="ARBA" id="ARBA00004429"/>
    </source>
</evidence>
<accession>A0A0F0CP56</accession>
<dbReference type="Pfam" id="PF08447">
    <property type="entry name" value="PAS_3"/>
    <property type="match status" value="2"/>
</dbReference>
<feature type="domain" description="PAC" evidence="11">
    <location>
        <begin position="1043"/>
        <end position="1096"/>
    </location>
</feature>
<feature type="domain" description="PAC" evidence="11">
    <location>
        <begin position="913"/>
        <end position="965"/>
    </location>
</feature>
<dbReference type="Gene3D" id="3.20.20.450">
    <property type="entry name" value="EAL domain"/>
    <property type="match status" value="1"/>
</dbReference>
<dbReference type="Proteomes" id="UP000033428">
    <property type="component" value="Unassembled WGS sequence"/>
</dbReference>
<dbReference type="SMART" id="SM00052">
    <property type="entry name" value="EAL"/>
    <property type="match status" value="1"/>
</dbReference>
<dbReference type="FunFam" id="2.10.70.100:FF:000001">
    <property type="entry name" value="Sensory transduction histidine kinase"/>
    <property type="match status" value="1"/>
</dbReference>
<dbReference type="PROSITE" id="PS50113">
    <property type="entry name" value="PAC"/>
    <property type="match status" value="7"/>
</dbReference>
<dbReference type="NCBIfam" id="TIGR00254">
    <property type="entry name" value="GGDEF"/>
    <property type="match status" value="1"/>
</dbReference>
<evidence type="ECO:0000256" key="7">
    <source>
        <dbReference type="ARBA" id="ARBA00022741"/>
    </source>
</evidence>
<keyword evidence="4" id="KW-0808">Transferase</keyword>
<dbReference type="InterPro" id="IPR035919">
    <property type="entry name" value="EAL_sf"/>
</dbReference>
<dbReference type="Pfam" id="PF00990">
    <property type="entry name" value="GGDEF"/>
    <property type="match status" value="1"/>
</dbReference>
<comment type="caution">
    <text evidence="14">The sequence shown here is derived from an EMBL/GenBank/DDBJ whole genome shotgun (WGS) entry which is preliminary data.</text>
</comment>
<dbReference type="SUPFAM" id="SSF55073">
    <property type="entry name" value="Nucleotide cyclase"/>
    <property type="match status" value="1"/>
</dbReference>
<feature type="domain" description="PAS" evidence="10">
    <location>
        <begin position="966"/>
        <end position="1041"/>
    </location>
</feature>
<evidence type="ECO:0000259" key="13">
    <source>
        <dbReference type="PROSITE" id="PS50887"/>
    </source>
</evidence>